<dbReference type="InterPro" id="IPR002346">
    <property type="entry name" value="Mopterin_DH_FAD-bd"/>
</dbReference>
<dbReference type="GO" id="GO:0071949">
    <property type="term" value="F:FAD binding"/>
    <property type="evidence" value="ECO:0007669"/>
    <property type="project" value="InterPro"/>
</dbReference>
<dbReference type="InterPro" id="IPR016167">
    <property type="entry name" value="FAD-bd_PCMH_sub1"/>
</dbReference>
<evidence type="ECO:0000256" key="1">
    <source>
        <dbReference type="ARBA" id="ARBA00022630"/>
    </source>
</evidence>
<evidence type="ECO:0000313" key="5">
    <source>
        <dbReference type="EMBL" id="GLI20383.1"/>
    </source>
</evidence>
<dbReference type="PANTHER" id="PTHR42659">
    <property type="entry name" value="XANTHINE DEHYDROGENASE SUBUNIT C-RELATED"/>
    <property type="match status" value="1"/>
</dbReference>
<dbReference type="SUPFAM" id="SSF56176">
    <property type="entry name" value="FAD-binding/transporter-associated domain-like"/>
    <property type="match status" value="1"/>
</dbReference>
<reference evidence="5" key="1">
    <citation type="submission" date="2022-12" db="EMBL/GenBank/DDBJ databases">
        <title>Reference genome sequencing for broad-spectrum identification of bacterial and archaeal isolates by mass spectrometry.</title>
        <authorList>
            <person name="Sekiguchi Y."/>
            <person name="Tourlousse D.M."/>
        </authorList>
    </citation>
    <scope>NUCLEOTIDE SEQUENCE</scope>
    <source>
        <strain evidence="5">301</strain>
    </source>
</reference>
<dbReference type="InterPro" id="IPR036318">
    <property type="entry name" value="FAD-bd_PCMH-like_sf"/>
</dbReference>
<keyword evidence="3 6" id="KW-0560">Oxidoreductase</keyword>
<keyword evidence="1" id="KW-0285">Flavoprotein</keyword>
<dbReference type="InterPro" id="IPR016166">
    <property type="entry name" value="FAD-bd_PCMH"/>
</dbReference>
<dbReference type="EMBL" id="BSDO01000001">
    <property type="protein sequence ID" value="GLI20383.1"/>
    <property type="molecule type" value="Genomic_DNA"/>
</dbReference>
<dbReference type="Pfam" id="PF00941">
    <property type="entry name" value="FAD_binding_5"/>
    <property type="match status" value="1"/>
</dbReference>
<name>A0A9W6CDS4_XANFL</name>
<evidence type="ECO:0000313" key="8">
    <source>
        <dbReference type="Proteomes" id="UP001245370"/>
    </source>
</evidence>
<dbReference type="Proteomes" id="UP001245370">
    <property type="component" value="Unassembled WGS sequence"/>
</dbReference>
<reference evidence="6 8" key="2">
    <citation type="submission" date="2023-07" db="EMBL/GenBank/DDBJ databases">
        <title>Genomic Encyclopedia of Type Strains, Phase IV (KMG-IV): sequencing the most valuable type-strain genomes for metagenomic binning, comparative biology and taxonomic classification.</title>
        <authorList>
            <person name="Goeker M."/>
        </authorList>
    </citation>
    <scope>NUCLEOTIDE SEQUENCE [LARGE SCALE GENOMIC DNA]</scope>
    <source>
        <strain evidence="6 8">DSM 338</strain>
    </source>
</reference>
<dbReference type="RefSeq" id="WP_281804491.1">
    <property type="nucleotide sequence ID" value="NZ_BSDO01000001.1"/>
</dbReference>
<protein>
    <submittedName>
        <fullName evidence="5">Carbon monoxide dehydrogenase</fullName>
    </submittedName>
    <submittedName>
        <fullName evidence="6">Carbon-monoxide dehydrogenase medium subunit</fullName>
        <ecNumber evidence="6">1.2.7.4</ecNumber>
    </submittedName>
</protein>
<evidence type="ECO:0000259" key="4">
    <source>
        <dbReference type="PROSITE" id="PS51387"/>
    </source>
</evidence>
<evidence type="ECO:0000313" key="6">
    <source>
        <dbReference type="EMBL" id="MDR6333862.1"/>
    </source>
</evidence>
<dbReference type="GO" id="GO:0043885">
    <property type="term" value="F:anaerobic carbon-monoxide dehydrogenase activity"/>
    <property type="evidence" value="ECO:0007669"/>
    <property type="project" value="UniProtKB-EC"/>
</dbReference>
<keyword evidence="2" id="KW-0274">FAD</keyword>
<feature type="domain" description="FAD-binding PCMH-type" evidence="4">
    <location>
        <begin position="1"/>
        <end position="175"/>
    </location>
</feature>
<accession>A0A9W6CDS4</accession>
<evidence type="ECO:0000256" key="3">
    <source>
        <dbReference type="ARBA" id="ARBA00023002"/>
    </source>
</evidence>
<dbReference type="PROSITE" id="PS51387">
    <property type="entry name" value="FAD_PCMH"/>
    <property type="match status" value="1"/>
</dbReference>
<keyword evidence="8" id="KW-1185">Reference proteome</keyword>
<dbReference type="InterPro" id="IPR016169">
    <property type="entry name" value="FAD-bd_PCMH_sub2"/>
</dbReference>
<evidence type="ECO:0000313" key="7">
    <source>
        <dbReference type="Proteomes" id="UP001144397"/>
    </source>
</evidence>
<dbReference type="Proteomes" id="UP001144397">
    <property type="component" value="Unassembled WGS sequence"/>
</dbReference>
<dbReference type="EC" id="1.2.7.4" evidence="6"/>
<dbReference type="Gene3D" id="3.30.465.10">
    <property type="match status" value="1"/>
</dbReference>
<dbReference type="PANTHER" id="PTHR42659:SF2">
    <property type="entry name" value="XANTHINE DEHYDROGENASE SUBUNIT C-RELATED"/>
    <property type="match status" value="1"/>
</dbReference>
<sequence>MKPAAFDLTLATSLDQALSMLAGEGTKLVSGGCSLGPMLNLRLARPAALVDLRRVSELRTLEGSATHLDIGAGWTHAEIEDGVVPDVTAGLMRRVAHGIAYRAVRNRGTIGGSIAHADPAADWISTMTVLDATLLIRGRAGARACAMADFMLAAYTTTLGADEIITAIRVPVLSAGAKTGYHKVCRKTGEFAQAIGAVVVDAERGLTRVVAGAVEAPPLVLAGAGERLKAGDIAGARAAAQDEIEAVLAGHPEAFRALHQVAVDRAFSDAGLA</sequence>
<dbReference type="GeneID" id="95760850"/>
<organism evidence="5 7">
    <name type="scientific">Xanthobacter flavus</name>
    <dbReference type="NCBI Taxonomy" id="281"/>
    <lineage>
        <taxon>Bacteria</taxon>
        <taxon>Pseudomonadati</taxon>
        <taxon>Pseudomonadota</taxon>
        <taxon>Alphaproteobacteria</taxon>
        <taxon>Hyphomicrobiales</taxon>
        <taxon>Xanthobacteraceae</taxon>
        <taxon>Xanthobacter</taxon>
    </lineage>
</organism>
<comment type="caution">
    <text evidence="5">The sequence shown here is derived from an EMBL/GenBank/DDBJ whole genome shotgun (WGS) entry which is preliminary data.</text>
</comment>
<proteinExistence type="predicted"/>
<gene>
    <name evidence="5" type="primary">cutM</name>
    <name evidence="6" type="ORF">GGQ86_002332</name>
    <name evidence="5" type="ORF">XFLAVUS301_00570</name>
</gene>
<evidence type="ECO:0000256" key="2">
    <source>
        <dbReference type="ARBA" id="ARBA00022827"/>
    </source>
</evidence>
<dbReference type="AlphaFoldDB" id="A0A9W6CDS4"/>
<dbReference type="EMBL" id="JAVDPY010000003">
    <property type="protein sequence ID" value="MDR6333862.1"/>
    <property type="molecule type" value="Genomic_DNA"/>
</dbReference>
<dbReference type="Gene3D" id="3.30.43.10">
    <property type="entry name" value="Uridine Diphospho-n-acetylenolpyruvylglucosamine Reductase, domain 2"/>
    <property type="match status" value="1"/>
</dbReference>
<dbReference type="InterPro" id="IPR051312">
    <property type="entry name" value="Diverse_Substr_Oxidored"/>
</dbReference>